<protein>
    <recommendedName>
        <fullName evidence="2">DUF4440 domain-containing protein</fullName>
    </recommendedName>
</protein>
<dbReference type="InterPro" id="IPR032710">
    <property type="entry name" value="NTF2-like_dom_sf"/>
</dbReference>
<gene>
    <name evidence="3" type="ORF">SAMN05444370_11296</name>
</gene>
<dbReference type="InterPro" id="IPR027843">
    <property type="entry name" value="DUF4440"/>
</dbReference>
<reference evidence="3 4" key="1">
    <citation type="submission" date="2016-10" db="EMBL/GenBank/DDBJ databases">
        <authorList>
            <person name="de Groot N.N."/>
        </authorList>
    </citation>
    <scope>NUCLEOTIDE SEQUENCE [LARGE SCALE GENOMIC DNA]</scope>
    <source>
        <strain evidence="3 4">DSM 15345</strain>
    </source>
</reference>
<proteinExistence type="predicted"/>
<keyword evidence="1" id="KW-1133">Transmembrane helix</keyword>
<keyword evidence="4" id="KW-1185">Reference proteome</keyword>
<feature type="domain" description="DUF4440" evidence="2">
    <location>
        <begin position="46"/>
        <end position="158"/>
    </location>
</feature>
<feature type="transmembrane region" description="Helical" evidence="1">
    <location>
        <begin position="21"/>
        <end position="39"/>
    </location>
</feature>
<evidence type="ECO:0000313" key="4">
    <source>
        <dbReference type="Proteomes" id="UP000198703"/>
    </source>
</evidence>
<name>A0A1H4E7Z3_9RHOB</name>
<evidence type="ECO:0000259" key="2">
    <source>
        <dbReference type="Pfam" id="PF14534"/>
    </source>
</evidence>
<dbReference type="OrthoDB" id="8088581at2"/>
<evidence type="ECO:0000313" key="3">
    <source>
        <dbReference type="EMBL" id="SEA81026.1"/>
    </source>
</evidence>
<dbReference type="EMBL" id="FNQM01000012">
    <property type="protein sequence ID" value="SEA81026.1"/>
    <property type="molecule type" value="Genomic_DNA"/>
</dbReference>
<dbReference type="Pfam" id="PF14534">
    <property type="entry name" value="DUF4440"/>
    <property type="match status" value="1"/>
</dbReference>
<keyword evidence="1" id="KW-0472">Membrane</keyword>
<dbReference type="Gene3D" id="3.10.450.50">
    <property type="match status" value="1"/>
</dbReference>
<evidence type="ECO:0000256" key="1">
    <source>
        <dbReference type="SAM" id="Phobius"/>
    </source>
</evidence>
<dbReference type="Proteomes" id="UP000198703">
    <property type="component" value="Unassembled WGS sequence"/>
</dbReference>
<keyword evidence="1" id="KW-0812">Transmembrane</keyword>
<dbReference type="SUPFAM" id="SSF54427">
    <property type="entry name" value="NTF2-like"/>
    <property type="match status" value="1"/>
</dbReference>
<dbReference type="STRING" id="89524.SAMN05444370_11296"/>
<sequence length="169" mass="18363">MARTGQIAANAQEIAMHSRRVFGRIAAGLAFAAAAPAALTDAGADIRALYLRFLTAQNARDLAVVRRTLWDSPEFLWVNDGRPYWGPDALVERMAGFQKAELWRVEPDLDAARVVNINEGAAYISLTLTLLIGAAAAPARLRWLVGVLCRQGAEGWRIAALFTTRSDDG</sequence>
<dbReference type="AlphaFoldDB" id="A0A1H4E7Z3"/>
<accession>A0A1H4E7Z3</accession>
<dbReference type="RefSeq" id="WP_093255074.1">
    <property type="nucleotide sequence ID" value="NZ_FNQM01000012.1"/>
</dbReference>
<organism evidence="3 4">
    <name type="scientific">Rubrimonas cliftonensis</name>
    <dbReference type="NCBI Taxonomy" id="89524"/>
    <lineage>
        <taxon>Bacteria</taxon>
        <taxon>Pseudomonadati</taxon>
        <taxon>Pseudomonadota</taxon>
        <taxon>Alphaproteobacteria</taxon>
        <taxon>Rhodobacterales</taxon>
        <taxon>Paracoccaceae</taxon>
        <taxon>Rubrimonas</taxon>
    </lineage>
</organism>